<reference evidence="2 3" key="1">
    <citation type="submission" date="2020-02" db="EMBL/GenBank/DDBJ databases">
        <title>Whole-genome analyses of novel actinobacteria.</title>
        <authorList>
            <person name="Sahin N."/>
        </authorList>
    </citation>
    <scope>NUCLEOTIDE SEQUENCE [LARGE SCALE GENOMIC DNA]</scope>
    <source>
        <strain evidence="2 3">A7024</strain>
    </source>
</reference>
<dbReference type="Pfam" id="PF12846">
    <property type="entry name" value="AAA_10"/>
    <property type="match status" value="1"/>
</dbReference>
<dbReference type="InterPro" id="IPR027417">
    <property type="entry name" value="P-loop_NTPase"/>
</dbReference>
<dbReference type="EMBL" id="JAAKZV010000010">
    <property type="protein sequence ID" value="NGN63188.1"/>
    <property type="molecule type" value="Genomic_DNA"/>
</dbReference>
<name>A0A6G4TVP6_9ACTN</name>
<protein>
    <submittedName>
        <fullName evidence="2">ATP/GTP-binding protein</fullName>
    </submittedName>
</protein>
<feature type="region of interest" description="Disordered" evidence="1">
    <location>
        <begin position="317"/>
        <end position="345"/>
    </location>
</feature>
<keyword evidence="3" id="KW-1185">Reference proteome</keyword>
<dbReference type="PANTHER" id="PTHR30121:SF6">
    <property type="entry name" value="SLR6007 PROTEIN"/>
    <property type="match status" value="1"/>
</dbReference>
<evidence type="ECO:0000313" key="3">
    <source>
        <dbReference type="Proteomes" id="UP000481583"/>
    </source>
</evidence>
<gene>
    <name evidence="2" type="ORF">G5C51_04600</name>
</gene>
<comment type="caution">
    <text evidence="2">The sequence shown here is derived from an EMBL/GenBank/DDBJ whole genome shotgun (WGS) entry which is preliminary data.</text>
</comment>
<dbReference type="Gene3D" id="3.40.50.300">
    <property type="entry name" value="P-loop containing nucleotide triphosphate hydrolases"/>
    <property type="match status" value="1"/>
</dbReference>
<dbReference type="SUPFAM" id="SSF52540">
    <property type="entry name" value="P-loop containing nucleoside triphosphate hydrolases"/>
    <property type="match status" value="1"/>
</dbReference>
<evidence type="ECO:0000256" key="1">
    <source>
        <dbReference type="SAM" id="MobiDB-lite"/>
    </source>
</evidence>
<dbReference type="PANTHER" id="PTHR30121">
    <property type="entry name" value="UNCHARACTERIZED PROTEIN YJGR-RELATED"/>
    <property type="match status" value="1"/>
</dbReference>
<dbReference type="RefSeq" id="WP_165232055.1">
    <property type="nucleotide sequence ID" value="NZ_JAAKZV010000010.1"/>
</dbReference>
<dbReference type="Gene3D" id="1.10.8.730">
    <property type="match status" value="1"/>
</dbReference>
<proteinExistence type="predicted"/>
<dbReference type="InterPro" id="IPR016628">
    <property type="entry name" value="ATPase_SAG2001_prd"/>
</dbReference>
<feature type="region of interest" description="Disordered" evidence="1">
    <location>
        <begin position="201"/>
        <end position="221"/>
    </location>
</feature>
<organism evidence="2 3">
    <name type="scientific">Streptomyces coryli</name>
    <dbReference type="NCBI Taxonomy" id="1128680"/>
    <lineage>
        <taxon>Bacteria</taxon>
        <taxon>Bacillati</taxon>
        <taxon>Actinomycetota</taxon>
        <taxon>Actinomycetes</taxon>
        <taxon>Kitasatosporales</taxon>
        <taxon>Streptomycetaceae</taxon>
        <taxon>Streptomyces</taxon>
    </lineage>
</organism>
<dbReference type="Proteomes" id="UP000481583">
    <property type="component" value="Unassembled WGS sequence"/>
</dbReference>
<dbReference type="InterPro" id="IPR051162">
    <property type="entry name" value="T4SS_component"/>
</dbReference>
<sequence length="863" mass="94074">MQLPIRHITGNLIFTTYGAVFGVWRVTSANYSHSPYVARTRRLKALETLIKTLQGEPMMLSLCPQIDPVAVVRAMTADIDISANTEASARMEELSHRVLDQLEEVELTGRTDWLVVPLPAVSRLAQAREVAAAARAQVESALGLLPAPVTTAEETARLEQAQRMAAQWPSAIETRPASEAEILWIYAHSARRGLLEPLLPDPAAEPAAGGDEGGIPSRTRGRGRQVAALSQVVLAEGGLPTNQGDGGRALDNPFQRRFVQVATEWGDSYQVLLALGEMPERFRFPGSEYLQQLDDFPFPVDWAARLKIVPGQKAEAKTRKRRRAVKGQANEYRDDPAGPPADVATAEEGLDDYSQRITASRQEVAVQAMVTLAVWGPTAEVAEDRAGALSSHFGGGDYTFNRPLGEQASLFTAMLPGCRTPMVLRDYAQSLLARDFAMAMPWCGSNLGDDTGHLYAQQLAAGGVRPVLVDFSYGPRNDTSASAGFIGELGVGKSFAKKSAVNSVLLRGRRLGYAASRGRAVIVDRTRDQEWVRFARACPGSTEVITVDRHAQVSLDPLRIFDADEAARFTESFLTLLLGVKPMDLEGVALSEAVAAVLARPGPSMTGLVDELAERGRGGDTASQNLARKLSAVSRKDLARVVFDPTLPAVQTPDADSVVFSVADLMLPKKAELASEHRIERLEFEKVLGRAVMYLIGALCRQVAYASKEEFVVCVWDECWWLTNSEEGLELVLEVVRDGRKNNAAAFLGSHDPEDFGPSNSERGLIIRGLIRHRLVFRQSDSKLAKRALAFLELDPDDPKLVELVTSQLSPLDVSDEEKAARRGECLYRDLRGRIGTMQVLMPADPKIAANIHSTPMRTEAAA</sequence>
<evidence type="ECO:0000313" key="2">
    <source>
        <dbReference type="EMBL" id="NGN63188.1"/>
    </source>
</evidence>
<dbReference type="PIRSF" id="PIRSF015040">
    <property type="entry name" value="ATPase_SAG2001_prd"/>
    <property type="match status" value="1"/>
</dbReference>
<dbReference type="AlphaFoldDB" id="A0A6G4TVP6"/>
<accession>A0A6G4TVP6</accession>